<gene>
    <name evidence="2" type="ORF">KFE25_010722</name>
</gene>
<dbReference type="EMBL" id="JAGTXO010000029">
    <property type="protein sequence ID" value="KAG8460971.1"/>
    <property type="molecule type" value="Genomic_DNA"/>
</dbReference>
<dbReference type="OrthoDB" id="10620813at2759"/>
<dbReference type="Proteomes" id="UP000751190">
    <property type="component" value="Unassembled WGS sequence"/>
</dbReference>
<evidence type="ECO:0000313" key="2">
    <source>
        <dbReference type="EMBL" id="KAG8460971.1"/>
    </source>
</evidence>
<proteinExistence type="predicted"/>
<accession>A0A8J6C7F6</accession>
<sequence>MAASTGWTSTLVVHESDEIRAARARIAERQQRGASAFESWRSSAEPRYKELKRREQAWLLTEAQRQAKEAERTQAERAERRAFAQQALSEQRSRDADKRREAVRVHERKVRRLQAQEAKTRKEAIELKREDAQRRARLHEGVAVQTARMWKAMCLAELRARVPLLG</sequence>
<organism evidence="2 3">
    <name type="scientific">Diacronema lutheri</name>
    <name type="common">Unicellular marine alga</name>
    <name type="synonym">Monochrysis lutheri</name>
    <dbReference type="NCBI Taxonomy" id="2081491"/>
    <lineage>
        <taxon>Eukaryota</taxon>
        <taxon>Haptista</taxon>
        <taxon>Haptophyta</taxon>
        <taxon>Pavlovophyceae</taxon>
        <taxon>Pavlovales</taxon>
        <taxon>Pavlovaceae</taxon>
        <taxon>Diacronema</taxon>
    </lineage>
</organism>
<name>A0A8J6C7F6_DIALT</name>
<protein>
    <submittedName>
        <fullName evidence="2">Uncharacterized protein</fullName>
    </submittedName>
</protein>
<feature type="compositionally biased region" description="Basic and acidic residues" evidence="1">
    <location>
        <begin position="65"/>
        <end position="82"/>
    </location>
</feature>
<feature type="region of interest" description="Disordered" evidence="1">
    <location>
        <begin position="64"/>
        <end position="103"/>
    </location>
</feature>
<evidence type="ECO:0000256" key="1">
    <source>
        <dbReference type="SAM" id="MobiDB-lite"/>
    </source>
</evidence>
<dbReference type="AlphaFoldDB" id="A0A8J6C7F6"/>
<evidence type="ECO:0000313" key="3">
    <source>
        <dbReference type="Proteomes" id="UP000751190"/>
    </source>
</evidence>
<comment type="caution">
    <text evidence="2">The sequence shown here is derived from an EMBL/GenBank/DDBJ whole genome shotgun (WGS) entry which is preliminary data.</text>
</comment>
<feature type="compositionally biased region" description="Basic and acidic residues" evidence="1">
    <location>
        <begin position="91"/>
        <end position="103"/>
    </location>
</feature>
<reference evidence="2" key="1">
    <citation type="submission" date="2021-05" db="EMBL/GenBank/DDBJ databases">
        <title>The genome of the haptophyte Pavlova lutheri (Diacronema luteri, Pavlovales) - a model for lipid biosynthesis in eukaryotic algae.</title>
        <authorList>
            <person name="Hulatt C.J."/>
            <person name="Posewitz M.C."/>
        </authorList>
    </citation>
    <scope>NUCLEOTIDE SEQUENCE</scope>
    <source>
        <strain evidence="2">NIVA-4/92</strain>
    </source>
</reference>
<keyword evidence="3" id="KW-1185">Reference proteome</keyword>